<organism evidence="3 4">
    <name type="scientific">Leptolinea tardivitalis</name>
    <dbReference type="NCBI Taxonomy" id="229920"/>
    <lineage>
        <taxon>Bacteria</taxon>
        <taxon>Bacillati</taxon>
        <taxon>Chloroflexota</taxon>
        <taxon>Anaerolineae</taxon>
        <taxon>Anaerolineales</taxon>
        <taxon>Anaerolineaceae</taxon>
        <taxon>Leptolinea</taxon>
    </lineage>
</organism>
<dbReference type="NCBIfam" id="TIGR00090">
    <property type="entry name" value="rsfS_iojap_ybeB"/>
    <property type="match status" value="1"/>
</dbReference>
<keyword evidence="2" id="KW-0810">Translation regulation</keyword>
<dbReference type="Gene3D" id="3.30.460.10">
    <property type="entry name" value="Beta Polymerase, domain 2"/>
    <property type="match status" value="1"/>
</dbReference>
<comment type="subcellular location">
    <subcellularLocation>
        <location evidence="2">Cytoplasm</location>
    </subcellularLocation>
</comment>
<keyword evidence="4" id="KW-1185">Reference proteome</keyword>
<proteinExistence type="inferred from homology"/>
<dbReference type="GO" id="GO:0017148">
    <property type="term" value="P:negative regulation of translation"/>
    <property type="evidence" value="ECO:0007669"/>
    <property type="project" value="UniProtKB-UniRule"/>
</dbReference>
<dbReference type="Pfam" id="PF02410">
    <property type="entry name" value="RsfS"/>
    <property type="match status" value="1"/>
</dbReference>
<sequence>MITVLEDKKGENIVLLDVSGIASFTDYFIFCNGSSTRMLTALAESLERAARTEFSLHSRIEGNADDGWILIDMGDIVVHLFDPDQRRYYSLEDLWSNGKVLLKIQ</sequence>
<dbReference type="GO" id="GO:0043023">
    <property type="term" value="F:ribosomal large subunit binding"/>
    <property type="evidence" value="ECO:0007669"/>
    <property type="project" value="TreeGrafter"/>
</dbReference>
<comment type="subunit">
    <text evidence="2">Interacts with ribosomal protein uL14 (rplN).</text>
</comment>
<reference evidence="3 4" key="1">
    <citation type="submission" date="2015-07" db="EMBL/GenBank/DDBJ databases">
        <title>Genome sequence of Leptolinea tardivitalis DSM 16556.</title>
        <authorList>
            <person name="Hemp J."/>
            <person name="Ward L.M."/>
            <person name="Pace L.A."/>
            <person name="Fischer W.W."/>
        </authorList>
    </citation>
    <scope>NUCLEOTIDE SEQUENCE [LARGE SCALE GENOMIC DNA]</scope>
    <source>
        <strain evidence="3 4">YMTK-2</strain>
    </source>
</reference>
<dbReference type="PANTHER" id="PTHR21043">
    <property type="entry name" value="IOJAP SUPERFAMILY ORTHOLOG"/>
    <property type="match status" value="1"/>
</dbReference>
<dbReference type="PANTHER" id="PTHR21043:SF0">
    <property type="entry name" value="MITOCHONDRIAL ASSEMBLY OF RIBOSOMAL LARGE SUBUNIT PROTEIN 1"/>
    <property type="match status" value="1"/>
</dbReference>
<dbReference type="OrthoDB" id="9793681at2"/>
<evidence type="ECO:0000313" key="4">
    <source>
        <dbReference type="Proteomes" id="UP000050430"/>
    </source>
</evidence>
<dbReference type="AlphaFoldDB" id="A0A0P6Y001"/>
<comment type="caution">
    <text evidence="3">The sequence shown here is derived from an EMBL/GenBank/DDBJ whole genome shotgun (WGS) entry which is preliminary data.</text>
</comment>
<dbReference type="SUPFAM" id="SSF81301">
    <property type="entry name" value="Nucleotidyltransferase"/>
    <property type="match status" value="1"/>
</dbReference>
<comment type="similarity">
    <text evidence="1 2">Belongs to the Iojap/RsfS family.</text>
</comment>
<dbReference type="InterPro" id="IPR043519">
    <property type="entry name" value="NT_sf"/>
</dbReference>
<dbReference type="GO" id="GO:0042256">
    <property type="term" value="P:cytosolic ribosome assembly"/>
    <property type="evidence" value="ECO:0007669"/>
    <property type="project" value="UniProtKB-UniRule"/>
</dbReference>
<name>A0A0P6Y001_9CHLR</name>
<evidence type="ECO:0000256" key="1">
    <source>
        <dbReference type="ARBA" id="ARBA00010574"/>
    </source>
</evidence>
<keyword evidence="2" id="KW-0963">Cytoplasm</keyword>
<comment type="function">
    <text evidence="2">Functions as a ribosomal silencing factor. Interacts with ribosomal protein uL14 (rplN), blocking formation of intersubunit bridge B8. Prevents association of the 30S and 50S ribosomal subunits and the formation of functional ribosomes, thus repressing translation.</text>
</comment>
<gene>
    <name evidence="2" type="primary">rsfS</name>
    <name evidence="3" type="ORF">ADM99_01475</name>
</gene>
<dbReference type="HAMAP" id="MF_01477">
    <property type="entry name" value="Iojap_RsfS"/>
    <property type="match status" value="1"/>
</dbReference>
<dbReference type="InterPro" id="IPR004394">
    <property type="entry name" value="Iojap/RsfS/C7orf30"/>
</dbReference>
<dbReference type="STRING" id="229920.ADM99_01475"/>
<protein>
    <recommendedName>
        <fullName evidence="2">Ribosomal silencing factor RsfS</fullName>
    </recommendedName>
</protein>
<keyword evidence="2" id="KW-0678">Repressor</keyword>
<dbReference type="Proteomes" id="UP000050430">
    <property type="component" value="Unassembled WGS sequence"/>
</dbReference>
<dbReference type="EMBL" id="LGCK01000002">
    <property type="protein sequence ID" value="KPL74773.1"/>
    <property type="molecule type" value="Genomic_DNA"/>
</dbReference>
<evidence type="ECO:0000256" key="2">
    <source>
        <dbReference type="HAMAP-Rule" id="MF_01477"/>
    </source>
</evidence>
<dbReference type="GO" id="GO:0005737">
    <property type="term" value="C:cytoplasm"/>
    <property type="evidence" value="ECO:0007669"/>
    <property type="project" value="UniProtKB-SubCell"/>
</dbReference>
<evidence type="ECO:0000313" key="3">
    <source>
        <dbReference type="EMBL" id="KPL74773.1"/>
    </source>
</evidence>
<dbReference type="GO" id="GO:0090071">
    <property type="term" value="P:negative regulation of ribosome biogenesis"/>
    <property type="evidence" value="ECO:0007669"/>
    <property type="project" value="UniProtKB-UniRule"/>
</dbReference>
<accession>A0A0P6Y001</accession>